<evidence type="ECO:0000313" key="1">
    <source>
        <dbReference type="EMBL" id="KOM57622.1"/>
    </source>
</evidence>
<dbReference type="Proteomes" id="UP000053144">
    <property type="component" value="Chromosome 11"/>
</dbReference>
<protein>
    <submittedName>
        <fullName evidence="1">Uncharacterized protein</fullName>
    </submittedName>
</protein>
<proteinExistence type="predicted"/>
<gene>
    <name evidence="1" type="ORF">LR48_Vigan11g065500</name>
</gene>
<organism evidence="1 2">
    <name type="scientific">Phaseolus angularis</name>
    <name type="common">Azuki bean</name>
    <name type="synonym">Vigna angularis</name>
    <dbReference type="NCBI Taxonomy" id="3914"/>
    <lineage>
        <taxon>Eukaryota</taxon>
        <taxon>Viridiplantae</taxon>
        <taxon>Streptophyta</taxon>
        <taxon>Embryophyta</taxon>
        <taxon>Tracheophyta</taxon>
        <taxon>Spermatophyta</taxon>
        <taxon>Magnoliopsida</taxon>
        <taxon>eudicotyledons</taxon>
        <taxon>Gunneridae</taxon>
        <taxon>Pentapetalae</taxon>
        <taxon>rosids</taxon>
        <taxon>fabids</taxon>
        <taxon>Fabales</taxon>
        <taxon>Fabaceae</taxon>
        <taxon>Papilionoideae</taxon>
        <taxon>50 kb inversion clade</taxon>
        <taxon>NPAAA clade</taxon>
        <taxon>indigoferoid/millettioid clade</taxon>
        <taxon>Phaseoleae</taxon>
        <taxon>Vigna</taxon>
    </lineage>
</organism>
<dbReference type="STRING" id="3914.A0A0L9VRX9"/>
<dbReference type="AlphaFoldDB" id="A0A0L9VRX9"/>
<reference evidence="2" key="1">
    <citation type="journal article" date="2015" name="Proc. Natl. Acad. Sci. U.S.A.">
        <title>Genome sequencing of adzuki bean (Vigna angularis) provides insight into high starch and low fat accumulation and domestication.</title>
        <authorList>
            <person name="Yang K."/>
            <person name="Tian Z."/>
            <person name="Chen C."/>
            <person name="Luo L."/>
            <person name="Zhao B."/>
            <person name="Wang Z."/>
            <person name="Yu L."/>
            <person name="Li Y."/>
            <person name="Sun Y."/>
            <person name="Li W."/>
            <person name="Chen Y."/>
            <person name="Li Y."/>
            <person name="Zhang Y."/>
            <person name="Ai D."/>
            <person name="Zhao J."/>
            <person name="Shang C."/>
            <person name="Ma Y."/>
            <person name="Wu B."/>
            <person name="Wang M."/>
            <person name="Gao L."/>
            <person name="Sun D."/>
            <person name="Zhang P."/>
            <person name="Guo F."/>
            <person name="Wang W."/>
            <person name="Li Y."/>
            <person name="Wang J."/>
            <person name="Varshney R.K."/>
            <person name="Wang J."/>
            <person name="Ling H.Q."/>
            <person name="Wan P."/>
        </authorList>
    </citation>
    <scope>NUCLEOTIDE SEQUENCE</scope>
    <source>
        <strain evidence="2">cv. Jingnong 6</strain>
    </source>
</reference>
<dbReference type="EMBL" id="CM003381">
    <property type="protein sequence ID" value="KOM57622.1"/>
    <property type="molecule type" value="Genomic_DNA"/>
</dbReference>
<name>A0A0L9VRX9_PHAAN</name>
<sequence>MRLLSTTKVCRGWRERAKKIWRETVVPVKVTFGFVASMLQKCLGIVRLCFRMESDFDSTMLACVAFSCPNLESMEISIFGALTIRINGYKSILSF</sequence>
<evidence type="ECO:0000313" key="2">
    <source>
        <dbReference type="Proteomes" id="UP000053144"/>
    </source>
</evidence>
<dbReference type="Gramene" id="KOM57622">
    <property type="protein sequence ID" value="KOM57622"/>
    <property type="gene ID" value="LR48_Vigan11g065500"/>
</dbReference>
<accession>A0A0L9VRX9</accession>